<dbReference type="AlphaFoldDB" id="A0A0F9FLH5"/>
<protein>
    <recommendedName>
        <fullName evidence="5">D-isomer specific 2-hydroxyacid dehydrogenase NAD-binding domain-containing protein</fullName>
    </recommendedName>
</protein>
<comment type="caution">
    <text evidence="4">The sequence shown here is derived from an EMBL/GenBank/DDBJ whole genome shotgun (WGS) entry which is preliminary data.</text>
</comment>
<dbReference type="GO" id="GO:0016618">
    <property type="term" value="F:hydroxypyruvate reductase [NAD(P)H] activity"/>
    <property type="evidence" value="ECO:0007669"/>
    <property type="project" value="TreeGrafter"/>
</dbReference>
<evidence type="ECO:0000256" key="1">
    <source>
        <dbReference type="ARBA" id="ARBA00023002"/>
    </source>
</evidence>
<dbReference type="SUPFAM" id="SSF51735">
    <property type="entry name" value="NAD(P)-binding Rossmann-fold domains"/>
    <property type="match status" value="1"/>
</dbReference>
<dbReference type="SUPFAM" id="SSF52283">
    <property type="entry name" value="Formate/glycerate dehydrogenase catalytic domain-like"/>
    <property type="match status" value="1"/>
</dbReference>
<dbReference type="EMBL" id="LAZR01020922">
    <property type="protein sequence ID" value="KKL87128.1"/>
    <property type="molecule type" value="Genomic_DNA"/>
</dbReference>
<feature type="domain" description="D-isomer specific 2-hydroxyacid dehydrogenase NAD-binding" evidence="3">
    <location>
        <begin position="108"/>
        <end position="231"/>
    </location>
</feature>
<evidence type="ECO:0008006" key="5">
    <source>
        <dbReference type="Google" id="ProtNLM"/>
    </source>
</evidence>
<dbReference type="Pfam" id="PF02826">
    <property type="entry name" value="2-Hacid_dh_C"/>
    <property type="match status" value="1"/>
</dbReference>
<dbReference type="InterPro" id="IPR050223">
    <property type="entry name" value="D-isomer_2-hydroxyacid_DH"/>
</dbReference>
<feature type="domain" description="D-isomer specific 2-hydroxyacid dehydrogenase catalytic" evidence="2">
    <location>
        <begin position="23"/>
        <end position="269"/>
    </location>
</feature>
<accession>A0A0F9FLH5</accession>
<evidence type="ECO:0000259" key="2">
    <source>
        <dbReference type="Pfam" id="PF00389"/>
    </source>
</evidence>
<sequence>MIKVLENLKTMSTECINEKLGDKIQVVSEKSKYKAKDNEITGIILDTRKLDLTKFPKLKVISRVGVGKDNIDLKYCKKKKIKVCITPCDELTNAVAEFTVSQILILLRKEARGQNLYGKAIGIIGYGRIGMRIEFLLGPFVKNNVLVNDIVCEGKPGYSTKEILIKSSDIIIITVSGNDRIIGEEEIRLMKRGTILVNMARQNCIDEIAVHKAVKDNTLYGVITDVNPGIPFGRSYDWRIMKSAHVASSTYEARERMETLALENLIEGLKI</sequence>
<dbReference type="GO" id="GO:0051287">
    <property type="term" value="F:NAD binding"/>
    <property type="evidence" value="ECO:0007669"/>
    <property type="project" value="InterPro"/>
</dbReference>
<evidence type="ECO:0000259" key="3">
    <source>
        <dbReference type="Pfam" id="PF02826"/>
    </source>
</evidence>
<dbReference type="InterPro" id="IPR006139">
    <property type="entry name" value="D-isomer_2_OHA_DH_cat_dom"/>
</dbReference>
<name>A0A0F9FLH5_9ZZZZ</name>
<dbReference type="GO" id="GO:0005829">
    <property type="term" value="C:cytosol"/>
    <property type="evidence" value="ECO:0007669"/>
    <property type="project" value="TreeGrafter"/>
</dbReference>
<organism evidence="4">
    <name type="scientific">marine sediment metagenome</name>
    <dbReference type="NCBI Taxonomy" id="412755"/>
    <lineage>
        <taxon>unclassified sequences</taxon>
        <taxon>metagenomes</taxon>
        <taxon>ecological metagenomes</taxon>
    </lineage>
</organism>
<evidence type="ECO:0000313" key="4">
    <source>
        <dbReference type="EMBL" id="KKL87128.1"/>
    </source>
</evidence>
<dbReference type="PANTHER" id="PTHR10996:SF283">
    <property type="entry name" value="GLYOXYLATE_HYDROXYPYRUVATE REDUCTASE B"/>
    <property type="match status" value="1"/>
</dbReference>
<proteinExistence type="predicted"/>
<dbReference type="Gene3D" id="3.40.50.720">
    <property type="entry name" value="NAD(P)-binding Rossmann-like Domain"/>
    <property type="match status" value="2"/>
</dbReference>
<gene>
    <name evidence="4" type="ORF">LCGC14_1937810</name>
</gene>
<dbReference type="GO" id="GO:0030267">
    <property type="term" value="F:glyoxylate reductase (NADPH) activity"/>
    <property type="evidence" value="ECO:0007669"/>
    <property type="project" value="TreeGrafter"/>
</dbReference>
<dbReference type="InterPro" id="IPR036291">
    <property type="entry name" value="NAD(P)-bd_dom_sf"/>
</dbReference>
<reference evidence="4" key="1">
    <citation type="journal article" date="2015" name="Nature">
        <title>Complex archaea that bridge the gap between prokaryotes and eukaryotes.</title>
        <authorList>
            <person name="Spang A."/>
            <person name="Saw J.H."/>
            <person name="Jorgensen S.L."/>
            <person name="Zaremba-Niedzwiedzka K."/>
            <person name="Martijn J."/>
            <person name="Lind A.E."/>
            <person name="van Eijk R."/>
            <person name="Schleper C."/>
            <person name="Guy L."/>
            <person name="Ettema T.J."/>
        </authorList>
    </citation>
    <scope>NUCLEOTIDE SEQUENCE</scope>
</reference>
<keyword evidence="1" id="KW-0560">Oxidoreductase</keyword>
<dbReference type="InterPro" id="IPR006140">
    <property type="entry name" value="D-isomer_DH_NAD-bd"/>
</dbReference>
<dbReference type="PANTHER" id="PTHR10996">
    <property type="entry name" value="2-HYDROXYACID DEHYDROGENASE-RELATED"/>
    <property type="match status" value="1"/>
</dbReference>
<dbReference type="Pfam" id="PF00389">
    <property type="entry name" value="2-Hacid_dh"/>
    <property type="match status" value="1"/>
</dbReference>